<organism evidence="1 2">
    <name type="scientific">Melia azedarach</name>
    <name type="common">Chinaberry tree</name>
    <dbReference type="NCBI Taxonomy" id="155640"/>
    <lineage>
        <taxon>Eukaryota</taxon>
        <taxon>Viridiplantae</taxon>
        <taxon>Streptophyta</taxon>
        <taxon>Embryophyta</taxon>
        <taxon>Tracheophyta</taxon>
        <taxon>Spermatophyta</taxon>
        <taxon>Magnoliopsida</taxon>
        <taxon>eudicotyledons</taxon>
        <taxon>Gunneridae</taxon>
        <taxon>Pentapetalae</taxon>
        <taxon>rosids</taxon>
        <taxon>malvids</taxon>
        <taxon>Sapindales</taxon>
        <taxon>Meliaceae</taxon>
        <taxon>Melia</taxon>
    </lineage>
</organism>
<keyword evidence="2" id="KW-1185">Reference proteome</keyword>
<evidence type="ECO:0000313" key="2">
    <source>
        <dbReference type="Proteomes" id="UP001164539"/>
    </source>
</evidence>
<dbReference type="EMBL" id="CM051406">
    <property type="protein sequence ID" value="KAJ4702765.1"/>
    <property type="molecule type" value="Genomic_DNA"/>
</dbReference>
<reference evidence="1 2" key="1">
    <citation type="journal article" date="2023" name="Science">
        <title>Complex scaffold remodeling in plant triterpene biosynthesis.</title>
        <authorList>
            <person name="De La Pena R."/>
            <person name="Hodgson H."/>
            <person name="Liu J.C."/>
            <person name="Stephenson M.J."/>
            <person name="Martin A.C."/>
            <person name="Owen C."/>
            <person name="Harkess A."/>
            <person name="Leebens-Mack J."/>
            <person name="Jimenez L.E."/>
            <person name="Osbourn A."/>
            <person name="Sattely E.S."/>
        </authorList>
    </citation>
    <scope>NUCLEOTIDE SEQUENCE [LARGE SCALE GENOMIC DNA]</scope>
    <source>
        <strain evidence="2">cv. JPN11</strain>
        <tissue evidence="1">Leaf</tissue>
    </source>
</reference>
<accession>A0ACC1WXS9</accession>
<protein>
    <submittedName>
        <fullName evidence="1">DUF1639 domain-containing protein</fullName>
    </submittedName>
</protein>
<name>A0ACC1WXS9_MELAZ</name>
<sequence length="393" mass="42853">MVVVLYHRVSPDYPPFSNGKKPSLRTTCKGDGETGKPITNNGGFDSSFEGTKGFRFRSPSKTHETHHNNTSGGVPTSPLLSENTNTNTNTTPTNNNNHNSCSSSSSRVDISPNRGGDVLLQWGQKKRARLSRTEIRSLTDDSSSSSSIQGRHQHASKIQRRGSSLMDKLSTPPMPPPPPPPPQPVNGCSSSTRPSNLRNKESYGFINIRNLEDRSGAGNGSPSRNLGCSNTRAASRSMVGKGSSPTSPDKIEKRVSGSLSRKDEKANGLAAANTNHDSASVQSVQEAGATTNTGSIIGGEKINVVEVIEWPKIYISLSRKEKEDDFLAMKGTKLPHRPKKRAKNIDRALQYCFPGMWLSDLTKSRYEVREKKSVKKQKRRGLKGMESMDSDSE</sequence>
<gene>
    <name evidence="1" type="ORF">OWV82_022768</name>
</gene>
<comment type="caution">
    <text evidence="1">The sequence shown here is derived from an EMBL/GenBank/DDBJ whole genome shotgun (WGS) entry which is preliminary data.</text>
</comment>
<proteinExistence type="predicted"/>
<dbReference type="Proteomes" id="UP001164539">
    <property type="component" value="Chromosome 13"/>
</dbReference>
<evidence type="ECO:0000313" key="1">
    <source>
        <dbReference type="EMBL" id="KAJ4702765.1"/>
    </source>
</evidence>